<feature type="domain" description="Glycosyltransferase 2-like" evidence="1">
    <location>
        <begin position="248"/>
        <end position="356"/>
    </location>
</feature>
<keyword evidence="3" id="KW-1185">Reference proteome</keyword>
<accession>A0A923M5T0</accession>
<proteinExistence type="predicted"/>
<comment type="caution">
    <text evidence="2">The sequence shown here is derived from an EMBL/GenBank/DDBJ whole genome shotgun (WGS) entry which is preliminary data.</text>
</comment>
<dbReference type="InterPro" id="IPR029044">
    <property type="entry name" value="Nucleotide-diphossugar_trans"/>
</dbReference>
<evidence type="ECO:0000259" key="1">
    <source>
        <dbReference type="Pfam" id="PF00535"/>
    </source>
</evidence>
<dbReference type="Proteomes" id="UP000596827">
    <property type="component" value="Unassembled WGS sequence"/>
</dbReference>
<dbReference type="InterPro" id="IPR024078">
    <property type="entry name" value="LmbE-like_dom_sf"/>
</dbReference>
<dbReference type="Gene3D" id="3.40.50.10320">
    <property type="entry name" value="LmbE-like"/>
    <property type="match status" value="1"/>
</dbReference>
<dbReference type="EMBL" id="JACORU010000003">
    <property type="protein sequence ID" value="MBC5764757.1"/>
    <property type="molecule type" value="Genomic_DNA"/>
</dbReference>
<gene>
    <name evidence="2" type="ORF">H8R02_09870</name>
</gene>
<organism evidence="2 3">
    <name type="scientific">Ramlibacter albus</name>
    <dbReference type="NCBI Taxonomy" id="2079448"/>
    <lineage>
        <taxon>Bacteria</taxon>
        <taxon>Pseudomonadati</taxon>
        <taxon>Pseudomonadota</taxon>
        <taxon>Betaproteobacteria</taxon>
        <taxon>Burkholderiales</taxon>
        <taxon>Comamonadaceae</taxon>
        <taxon>Ramlibacter</taxon>
    </lineage>
</organism>
<dbReference type="PANTHER" id="PTHR43685">
    <property type="entry name" value="GLYCOSYLTRANSFERASE"/>
    <property type="match status" value="1"/>
</dbReference>
<sequence length="557" mass="61056">MESDLVPYQALASLPARSVLVLAPHADDETFGCAGAIAAHVAHGARVRVVVLTDGAIYGDREVRERECRTACDVLGCEPEFWRQADRALLPTDALVQRLATIDADLVYAPSPWEVHPDHRAAAQLALRLGHTRGVRIAFYEVGAPLPPNVLVDITPHLEAKRRAASCYESQLAQQDYAGQLLALNRFRTYTLPAQVQAAEAFLLLQPHELATRLPALLGAHPVTGMPAADTPDDAQLVSVLVRSIDRETLAAALDSIAVQAWPRVEVVVVAANPGHSPLPAHCGPHAVRLVQPSQALQRSQTANHALDAARGELLLFLDDDDWLLPGHIERLASALQRQPRMVAAYTGVMHVDGDGKPTGQVTDLPFDGVRQLAGNLMPIHAVMFRRRAVEQGCRFDESLDRYEDWDFWLQLARLGPVAHLPGVSAVYRIHQSSGVHDEVGATTAASRRIYDKWQSKWREGDIAAVMQRAWATDDFEQRHAELAEDVAKLHDTVRAQGDDIGRQLAHIEDLTKHAAGLQEVLARREAEIAALHASSSWRITAPLRWLAARLRGGTNT</sequence>
<dbReference type="SUPFAM" id="SSF53448">
    <property type="entry name" value="Nucleotide-diphospho-sugar transferases"/>
    <property type="match status" value="1"/>
</dbReference>
<dbReference type="Pfam" id="PF02585">
    <property type="entry name" value="PIG-L"/>
    <property type="match status" value="1"/>
</dbReference>
<dbReference type="InterPro" id="IPR001173">
    <property type="entry name" value="Glyco_trans_2-like"/>
</dbReference>
<dbReference type="InterPro" id="IPR050834">
    <property type="entry name" value="Glycosyltransf_2"/>
</dbReference>
<dbReference type="AlphaFoldDB" id="A0A923M5T0"/>
<dbReference type="RefSeq" id="WP_187081232.1">
    <property type="nucleotide sequence ID" value="NZ_JACORU010000003.1"/>
</dbReference>
<dbReference type="SUPFAM" id="SSF102588">
    <property type="entry name" value="LmbE-like"/>
    <property type="match status" value="1"/>
</dbReference>
<dbReference type="InterPro" id="IPR003737">
    <property type="entry name" value="GlcNAc_PI_deacetylase-related"/>
</dbReference>
<reference evidence="2" key="1">
    <citation type="submission" date="2020-08" db="EMBL/GenBank/DDBJ databases">
        <title>Ramlibacter sp. GTP1 16S ribosomal RNA gene genome sequencing and assembly.</title>
        <authorList>
            <person name="Kang M."/>
        </authorList>
    </citation>
    <scope>NUCLEOTIDE SEQUENCE</scope>
    <source>
        <strain evidence="2">GTP1</strain>
    </source>
</reference>
<evidence type="ECO:0000313" key="2">
    <source>
        <dbReference type="EMBL" id="MBC5764757.1"/>
    </source>
</evidence>
<dbReference type="Pfam" id="PF00535">
    <property type="entry name" value="Glycos_transf_2"/>
    <property type="match status" value="1"/>
</dbReference>
<dbReference type="Gene3D" id="3.90.550.10">
    <property type="entry name" value="Spore Coat Polysaccharide Biosynthesis Protein SpsA, Chain A"/>
    <property type="match status" value="1"/>
</dbReference>
<protein>
    <submittedName>
        <fullName evidence="2">PIG-L family deacetylase</fullName>
    </submittedName>
</protein>
<dbReference type="PANTHER" id="PTHR43685:SF11">
    <property type="entry name" value="GLYCOSYLTRANSFERASE TAGX-RELATED"/>
    <property type="match status" value="1"/>
</dbReference>
<evidence type="ECO:0000313" key="3">
    <source>
        <dbReference type="Proteomes" id="UP000596827"/>
    </source>
</evidence>
<name>A0A923M5T0_9BURK</name>